<accession>A0AB36DV02</accession>
<dbReference type="SMART" id="SM00533">
    <property type="entry name" value="MUTSd"/>
    <property type="match status" value="1"/>
</dbReference>
<name>A0AB36DV02_9PAST</name>
<dbReference type="NCBIfam" id="NF003810">
    <property type="entry name" value="PRK05399.1"/>
    <property type="match status" value="1"/>
</dbReference>
<dbReference type="FunFam" id="1.10.1420.10:FF:000002">
    <property type="entry name" value="DNA mismatch repair protein MutS"/>
    <property type="match status" value="1"/>
</dbReference>
<dbReference type="GO" id="GO:0005524">
    <property type="term" value="F:ATP binding"/>
    <property type="evidence" value="ECO:0007669"/>
    <property type="project" value="UniProtKB-UniRule"/>
</dbReference>
<sequence length="861" mass="96832">MTLESNLSSFTPMMQQYLKIKAEHPDILLFYRMGDFYELFFDDAKRASQLLDISLTKRGKTDGDPIPMAGVPYHAVEGYLAKLVQLGESVAICEQIGDPATSKGPVERKIVRIVTPGTISDEALLPERQDNLIACVYYEKKIFGLATLDMSSGRFQISELADEAALTTELQRIMPVEILYPEDFAYIRLLEPYKGLRRRPTWEFELVTAIKLLTKQFGTQDLKGFGVDKAIVALCAAGCLLQYAKETQRTALPHINAISLSQERDFIVIDVASRRNLELTQNLAGGTENTLASVLDYCSTPMGSRLLKRWIHQPLRHKQTLLNRQNAVKNLIQQERYSDFKPLLQQIGDMERILARIALRSARPRDLTRLRQALGQLPQIIQLLQQHNQHQQFDMLLSKLQDFSELFALLTRAIIETPPLLIRDGGVIAPGYHQELDEWRELATGATQYLENLEIRERQQTGIDTLKIGYNAVHGYYIQISRGQAERAPTHYIRRQTLKNAERFIIPELKDYEDKVLKAKGAALALEKQLYDELFDLLLPHLSALQTTSLSLAELDVLANLAERAETLNYVAPTFSEQTLISIEAGRHPVVETVLQDPFIANPLDLNQKRHLLIITGPNMGGKSTYMRQTALITLMAYIGSFVPAQQAVIGPIDRIFTRIGASDDLASGRSTFMVEMSEMANILHQATPQSLVLIDEIGRGTSTYDGLSLAWACAEWLATQLKSLTLFATHYFELTSLPQQLPGCINIHLDAKEHNDTIAFMHSVQEGAANKSYGIAVAQLAGVPRPVIQLAKQKLKQLEKLSLQNSQINDYQTELDFNPEPEFDANSEAILQQLAQIDPDDLTPKQALAMLYQLKKLQQS</sequence>
<dbReference type="NCBIfam" id="TIGR01070">
    <property type="entry name" value="mutS1"/>
    <property type="match status" value="1"/>
</dbReference>
<dbReference type="SUPFAM" id="SSF52540">
    <property type="entry name" value="P-loop containing nucleoside triphosphate hydrolases"/>
    <property type="match status" value="1"/>
</dbReference>
<evidence type="ECO:0000256" key="7">
    <source>
        <dbReference type="ARBA" id="ARBA00023204"/>
    </source>
</evidence>
<dbReference type="Pfam" id="PF05190">
    <property type="entry name" value="MutS_IV"/>
    <property type="match status" value="1"/>
</dbReference>
<dbReference type="InterPro" id="IPR017261">
    <property type="entry name" value="DNA_mismatch_repair_MutS/MSH"/>
</dbReference>
<dbReference type="HAMAP" id="MF_00096">
    <property type="entry name" value="MutS"/>
    <property type="match status" value="1"/>
</dbReference>
<dbReference type="InterPro" id="IPR036187">
    <property type="entry name" value="DNA_mismatch_repair_MutS_sf"/>
</dbReference>
<dbReference type="SUPFAM" id="SSF53150">
    <property type="entry name" value="DNA repair protein MutS, domain II"/>
    <property type="match status" value="1"/>
</dbReference>
<dbReference type="InterPro" id="IPR007861">
    <property type="entry name" value="DNA_mismatch_repair_MutS_clamp"/>
</dbReference>
<evidence type="ECO:0000256" key="3">
    <source>
        <dbReference type="ARBA" id="ARBA00022741"/>
    </source>
</evidence>
<feature type="domain" description="DNA mismatch repair proteins mutS family" evidence="11">
    <location>
        <begin position="691"/>
        <end position="707"/>
    </location>
</feature>
<dbReference type="InterPro" id="IPR000432">
    <property type="entry name" value="DNA_mismatch_repair_MutS_C"/>
</dbReference>
<dbReference type="InterPro" id="IPR007696">
    <property type="entry name" value="DNA_mismatch_repair_MutS_core"/>
</dbReference>
<dbReference type="Proteomes" id="UP000092594">
    <property type="component" value="Unassembled WGS sequence"/>
</dbReference>
<dbReference type="InterPro" id="IPR016151">
    <property type="entry name" value="DNA_mismatch_repair_MutS_N"/>
</dbReference>
<dbReference type="PIRSF" id="PIRSF037677">
    <property type="entry name" value="DNA_mis_repair_Msh6"/>
    <property type="match status" value="1"/>
</dbReference>
<keyword evidence="4 9" id="KW-0227">DNA damage</keyword>
<dbReference type="InterPro" id="IPR036678">
    <property type="entry name" value="MutS_con_dom_sf"/>
</dbReference>
<dbReference type="SMART" id="SM00534">
    <property type="entry name" value="MUTSac"/>
    <property type="match status" value="1"/>
</dbReference>
<evidence type="ECO:0000256" key="6">
    <source>
        <dbReference type="ARBA" id="ARBA00023125"/>
    </source>
</evidence>
<dbReference type="SUPFAM" id="SSF55271">
    <property type="entry name" value="DNA repair protein MutS, domain I"/>
    <property type="match status" value="1"/>
</dbReference>
<evidence type="ECO:0000256" key="2">
    <source>
        <dbReference type="ARBA" id="ARBA00021982"/>
    </source>
</evidence>
<dbReference type="CDD" id="cd03284">
    <property type="entry name" value="ABC_MutS1"/>
    <property type="match status" value="1"/>
</dbReference>
<keyword evidence="3 9" id="KW-0547">Nucleotide-binding</keyword>
<dbReference type="PANTHER" id="PTHR11361">
    <property type="entry name" value="DNA MISMATCH REPAIR PROTEIN MUTS FAMILY MEMBER"/>
    <property type="match status" value="1"/>
</dbReference>
<evidence type="ECO:0000256" key="5">
    <source>
        <dbReference type="ARBA" id="ARBA00022840"/>
    </source>
</evidence>
<dbReference type="GO" id="GO:0006298">
    <property type="term" value="P:mismatch repair"/>
    <property type="evidence" value="ECO:0007669"/>
    <property type="project" value="UniProtKB-UniRule"/>
</dbReference>
<dbReference type="InterPro" id="IPR007860">
    <property type="entry name" value="DNA_mmatch_repair_MutS_con_dom"/>
</dbReference>
<evidence type="ECO:0000313" key="13">
    <source>
        <dbReference type="Proteomes" id="UP000092594"/>
    </source>
</evidence>
<comment type="caution">
    <text evidence="12">The sequence shown here is derived from an EMBL/GenBank/DDBJ whole genome shotgun (WGS) entry which is preliminary data.</text>
</comment>
<dbReference type="Pfam" id="PF05192">
    <property type="entry name" value="MutS_III"/>
    <property type="match status" value="1"/>
</dbReference>
<organism evidence="12 13">
    <name type="scientific">Gallibacterium genomosp. 1</name>
    <dbReference type="NCBI Taxonomy" id="155515"/>
    <lineage>
        <taxon>Bacteria</taxon>
        <taxon>Pseudomonadati</taxon>
        <taxon>Pseudomonadota</taxon>
        <taxon>Gammaproteobacteria</taxon>
        <taxon>Pasteurellales</taxon>
        <taxon>Pasteurellaceae</taxon>
        <taxon>Gallibacterium</taxon>
    </lineage>
</organism>
<evidence type="ECO:0000256" key="1">
    <source>
        <dbReference type="ARBA" id="ARBA00006271"/>
    </source>
</evidence>
<dbReference type="GO" id="GO:0140664">
    <property type="term" value="F:ATP-dependent DNA damage sensor activity"/>
    <property type="evidence" value="ECO:0007669"/>
    <property type="project" value="InterPro"/>
</dbReference>
<dbReference type="PANTHER" id="PTHR11361:SF34">
    <property type="entry name" value="DNA MISMATCH REPAIR PROTEIN MSH1, MITOCHONDRIAL"/>
    <property type="match status" value="1"/>
</dbReference>
<dbReference type="Gene3D" id="1.10.1420.10">
    <property type="match status" value="2"/>
</dbReference>
<dbReference type="GO" id="GO:0003684">
    <property type="term" value="F:damaged DNA binding"/>
    <property type="evidence" value="ECO:0007669"/>
    <property type="project" value="UniProtKB-UniRule"/>
</dbReference>
<feature type="binding site" evidence="9">
    <location>
        <begin position="617"/>
        <end position="624"/>
    </location>
    <ligand>
        <name>ATP</name>
        <dbReference type="ChEBI" id="CHEBI:30616"/>
    </ligand>
</feature>
<keyword evidence="13" id="KW-1185">Reference proteome</keyword>
<dbReference type="InterPro" id="IPR027417">
    <property type="entry name" value="P-loop_NTPase"/>
</dbReference>
<dbReference type="EMBL" id="JTJQ01000026">
    <property type="protein sequence ID" value="OBX00110.1"/>
    <property type="molecule type" value="Genomic_DNA"/>
</dbReference>
<dbReference type="InterPro" id="IPR045076">
    <property type="entry name" value="MutS"/>
</dbReference>
<evidence type="ECO:0000256" key="4">
    <source>
        <dbReference type="ARBA" id="ARBA00022763"/>
    </source>
</evidence>
<gene>
    <name evidence="9" type="primary">mutS</name>
    <name evidence="12" type="ORF">QV05_08190</name>
</gene>
<keyword evidence="7 9" id="KW-0234">DNA repair</keyword>
<dbReference type="RefSeq" id="WP_065231391.1">
    <property type="nucleotide sequence ID" value="NZ_JTJP01000013.1"/>
</dbReference>
<dbReference type="Gene3D" id="3.40.50.300">
    <property type="entry name" value="P-loop containing nucleotide triphosphate hydrolases"/>
    <property type="match status" value="1"/>
</dbReference>
<dbReference type="Pfam" id="PF05188">
    <property type="entry name" value="MutS_II"/>
    <property type="match status" value="1"/>
</dbReference>
<dbReference type="Gene3D" id="6.10.140.430">
    <property type="match status" value="1"/>
</dbReference>
<comment type="function">
    <text evidence="8 9">This protein is involved in the repair of mismatches in DNA. It is possible that it carries out the mismatch recognition step. This protein has a weak ATPase activity.</text>
</comment>
<protein>
    <recommendedName>
        <fullName evidence="2 9">DNA mismatch repair protein MutS</fullName>
    </recommendedName>
</protein>
<dbReference type="SUPFAM" id="SSF48334">
    <property type="entry name" value="DNA repair protein MutS, domain III"/>
    <property type="match status" value="1"/>
</dbReference>
<dbReference type="Pfam" id="PF00488">
    <property type="entry name" value="MutS_V"/>
    <property type="match status" value="1"/>
</dbReference>
<dbReference type="Gene3D" id="3.30.420.110">
    <property type="entry name" value="MutS, connector domain"/>
    <property type="match status" value="1"/>
</dbReference>
<dbReference type="FunFam" id="3.40.1170.10:FF:000001">
    <property type="entry name" value="DNA mismatch repair protein MutS"/>
    <property type="match status" value="1"/>
</dbReference>
<evidence type="ECO:0000259" key="11">
    <source>
        <dbReference type="PROSITE" id="PS00486"/>
    </source>
</evidence>
<dbReference type="InterPro" id="IPR007695">
    <property type="entry name" value="DNA_mismatch_repair_MutS-lik_N"/>
</dbReference>
<evidence type="ECO:0000256" key="9">
    <source>
        <dbReference type="HAMAP-Rule" id="MF_00096"/>
    </source>
</evidence>
<dbReference type="Gene3D" id="3.40.1170.10">
    <property type="entry name" value="DNA repair protein MutS, domain I"/>
    <property type="match status" value="1"/>
</dbReference>
<proteinExistence type="inferred from homology"/>
<dbReference type="FunFam" id="3.40.50.300:FF:000283">
    <property type="entry name" value="DNA mismatch repair protein MutS"/>
    <property type="match status" value="1"/>
</dbReference>
<reference evidence="12 13" key="1">
    <citation type="submission" date="2014-11" db="EMBL/GenBank/DDBJ databases">
        <title>Pan-genome of Gallibacterium spp.</title>
        <authorList>
            <person name="Kudirkiene E."/>
            <person name="Bojesen A.M."/>
        </authorList>
    </citation>
    <scope>NUCLEOTIDE SEQUENCE [LARGE SCALE GENOMIC DNA]</scope>
    <source>
        <strain evidence="12 13">Gerl. 2740/89</strain>
    </source>
</reference>
<dbReference type="GO" id="GO:0030983">
    <property type="term" value="F:mismatched DNA binding"/>
    <property type="evidence" value="ECO:0007669"/>
    <property type="project" value="InterPro"/>
</dbReference>
<comment type="similarity">
    <text evidence="1 9 10">Belongs to the DNA mismatch repair MutS family.</text>
</comment>
<dbReference type="PROSITE" id="PS00486">
    <property type="entry name" value="DNA_MISMATCH_REPAIR_2"/>
    <property type="match status" value="1"/>
</dbReference>
<evidence type="ECO:0000313" key="12">
    <source>
        <dbReference type="EMBL" id="OBX00110.1"/>
    </source>
</evidence>
<dbReference type="GO" id="GO:0005829">
    <property type="term" value="C:cytosol"/>
    <property type="evidence" value="ECO:0007669"/>
    <property type="project" value="TreeGrafter"/>
</dbReference>
<dbReference type="AlphaFoldDB" id="A0AB36DV02"/>
<dbReference type="InterPro" id="IPR005748">
    <property type="entry name" value="DNA_mismatch_repair_MutS"/>
</dbReference>
<evidence type="ECO:0000256" key="8">
    <source>
        <dbReference type="ARBA" id="ARBA00024647"/>
    </source>
</evidence>
<evidence type="ECO:0000256" key="10">
    <source>
        <dbReference type="RuleBase" id="RU003756"/>
    </source>
</evidence>
<dbReference type="Pfam" id="PF01624">
    <property type="entry name" value="MutS_I"/>
    <property type="match status" value="1"/>
</dbReference>
<keyword evidence="6 9" id="KW-0238">DNA-binding</keyword>
<keyword evidence="5 9" id="KW-0067">ATP-binding</keyword>